<reference evidence="2 3" key="1">
    <citation type="journal article" date="2014" name="BMC Genomics">
        <title>Comparative genome sequencing reveals chemotype-specific gene clusters in the toxigenic black mold Stachybotrys.</title>
        <authorList>
            <person name="Semeiks J."/>
            <person name="Borek D."/>
            <person name="Otwinowski Z."/>
            <person name="Grishin N.V."/>
        </authorList>
    </citation>
    <scope>NUCLEOTIDE SEQUENCE [LARGE SCALE GENOMIC DNA]</scope>
    <source>
        <strain evidence="3">CBS 109288 / IBT 7711</strain>
    </source>
</reference>
<dbReference type="EMBL" id="KL647604">
    <property type="protein sequence ID" value="KEY74379.1"/>
    <property type="molecule type" value="Genomic_DNA"/>
</dbReference>
<proteinExistence type="predicted"/>
<dbReference type="OrthoDB" id="3796612at2759"/>
<evidence type="ECO:0000256" key="1">
    <source>
        <dbReference type="SAM" id="MobiDB-lite"/>
    </source>
</evidence>
<organism evidence="2 3">
    <name type="scientific">Stachybotrys chartarum (strain CBS 109288 / IBT 7711)</name>
    <name type="common">Toxic black mold</name>
    <name type="synonym">Stilbospora chartarum</name>
    <dbReference type="NCBI Taxonomy" id="1280523"/>
    <lineage>
        <taxon>Eukaryota</taxon>
        <taxon>Fungi</taxon>
        <taxon>Dikarya</taxon>
        <taxon>Ascomycota</taxon>
        <taxon>Pezizomycotina</taxon>
        <taxon>Sordariomycetes</taxon>
        <taxon>Hypocreomycetidae</taxon>
        <taxon>Hypocreales</taxon>
        <taxon>Stachybotryaceae</taxon>
        <taxon>Stachybotrys</taxon>
    </lineage>
</organism>
<evidence type="ECO:0000313" key="3">
    <source>
        <dbReference type="Proteomes" id="UP000028045"/>
    </source>
</evidence>
<keyword evidence="3" id="KW-1185">Reference proteome</keyword>
<sequence length="355" mass="39331">MDDNSEKWDLDIPFQQSNDDNADWKRVKNLPGELHRENVVGDKASSRVKGRLVAVVHGYKKNGRGEPRTLIVFEWTLSSPAGSHRLENVEIEVRFSAEGRRASMAPGETLATWHPWPVEIAPRDPVTSQEAVVGVSRTKAKELGIKAGFAPFFDVLAKTNPSRTLNYKMIDYRCIKGSTHFWAKNSGKHNAVLWEISENASLQSGVQYRLRTAVQLGRNIGDRGKFSATVVTRTNVWPIERVIEQPLRAVGIKRLDEPIYFDPTVVPVPRKKGTAAATALDDPEVEPTDIAARRTRHNAAELGSVNIYEELIKDPLDKTVPPEADAGDGTNDESEAIEQAATTNSSSLEFSIQLS</sequence>
<feature type="region of interest" description="Disordered" evidence="1">
    <location>
        <begin position="313"/>
        <end position="355"/>
    </location>
</feature>
<gene>
    <name evidence="2" type="ORF">S7711_07286</name>
</gene>
<dbReference type="AlphaFoldDB" id="A0A084BA00"/>
<accession>A0A084BA00</accession>
<protein>
    <submittedName>
        <fullName evidence="2">Uncharacterized protein</fullName>
    </submittedName>
</protein>
<dbReference type="HOGENOM" id="CLU_072358_0_0_1"/>
<evidence type="ECO:0000313" key="2">
    <source>
        <dbReference type="EMBL" id="KEY74379.1"/>
    </source>
</evidence>
<dbReference type="Proteomes" id="UP000028045">
    <property type="component" value="Unassembled WGS sequence"/>
</dbReference>
<name>A0A084BA00_STACB</name>
<feature type="compositionally biased region" description="Polar residues" evidence="1">
    <location>
        <begin position="340"/>
        <end position="355"/>
    </location>
</feature>